<dbReference type="OrthoDB" id="3192989at2759"/>
<evidence type="ECO:0000313" key="2">
    <source>
        <dbReference type="EMBL" id="KAG1827505.1"/>
    </source>
</evidence>
<protein>
    <recommendedName>
        <fullName evidence="1">CxC2-like cysteine cluster KDZ transposase-associated domain-containing protein</fullName>
    </recommendedName>
</protein>
<dbReference type="AlphaFoldDB" id="A0A9P7EPC9"/>
<dbReference type="InterPro" id="IPR040521">
    <property type="entry name" value="KDZ"/>
</dbReference>
<evidence type="ECO:0000259" key="1">
    <source>
        <dbReference type="Pfam" id="PF18803"/>
    </source>
</evidence>
<name>A0A9P7EPC9_9AGAM</name>
<dbReference type="GeneID" id="64631853"/>
<keyword evidence="3" id="KW-1185">Reference proteome</keyword>
<dbReference type="EMBL" id="JABBWG010000001">
    <property type="protein sequence ID" value="KAG1827505.1"/>
    <property type="molecule type" value="Genomic_DNA"/>
</dbReference>
<proteinExistence type="predicted"/>
<gene>
    <name evidence="2" type="ORF">BJ212DRAFT_1443506</name>
</gene>
<dbReference type="Proteomes" id="UP000807769">
    <property type="component" value="Unassembled WGS sequence"/>
</dbReference>
<sequence length="256" mass="29052">MTIIHSSGVFTHNMAWCHCPGSNPQHLQLLRAGLFPASSTQPRTVFTFKVLDHFLIDALECKTLARSFFEKLTRLTNNAFLDTVPDRYHELMRVSCLWQDLKNQKWFGFGHDMDSGPGPGDLAIFCPSCPQPGINMPLCWEEKWLVMKRFVVDGNFTAHHMNMRQPKLDIFLSDGLGYIVTEREYQAHLASATESKERSACSNHRAVNAANTNRSNLRATGVGTTACARHGCFVPHCIVDFQKGEWQVFLHLLWTK</sequence>
<dbReference type="InterPro" id="IPR041457">
    <property type="entry name" value="CxC2_KDZ-assoc"/>
</dbReference>
<evidence type="ECO:0000313" key="3">
    <source>
        <dbReference type="Proteomes" id="UP000807769"/>
    </source>
</evidence>
<comment type="caution">
    <text evidence="2">The sequence shown here is derived from an EMBL/GenBank/DDBJ whole genome shotgun (WGS) entry which is preliminary data.</text>
</comment>
<feature type="domain" description="CxC2-like cysteine cluster KDZ transposase-associated" evidence="1">
    <location>
        <begin position="1"/>
        <end position="79"/>
    </location>
</feature>
<reference evidence="2" key="1">
    <citation type="journal article" date="2020" name="New Phytol.">
        <title>Comparative genomics reveals dynamic genome evolution in host specialist ectomycorrhizal fungi.</title>
        <authorList>
            <person name="Lofgren L.A."/>
            <person name="Nguyen N.H."/>
            <person name="Vilgalys R."/>
            <person name="Ruytinx J."/>
            <person name="Liao H.L."/>
            <person name="Branco S."/>
            <person name="Kuo A."/>
            <person name="LaButti K."/>
            <person name="Lipzen A."/>
            <person name="Andreopoulos W."/>
            <person name="Pangilinan J."/>
            <person name="Riley R."/>
            <person name="Hundley H."/>
            <person name="Na H."/>
            <person name="Barry K."/>
            <person name="Grigoriev I.V."/>
            <person name="Stajich J.E."/>
            <person name="Kennedy P.G."/>
        </authorList>
    </citation>
    <scope>NUCLEOTIDE SEQUENCE</scope>
    <source>
        <strain evidence="2">MN1</strain>
    </source>
</reference>
<accession>A0A9P7EPC9</accession>
<dbReference type="RefSeq" id="XP_041200352.1">
    <property type="nucleotide sequence ID" value="XM_041337837.1"/>
</dbReference>
<dbReference type="Pfam" id="PF18803">
    <property type="entry name" value="CxC2"/>
    <property type="match status" value="1"/>
</dbReference>
<dbReference type="Pfam" id="PF18758">
    <property type="entry name" value="KDZ"/>
    <property type="match status" value="1"/>
</dbReference>
<organism evidence="2 3">
    <name type="scientific">Suillus subaureus</name>
    <dbReference type="NCBI Taxonomy" id="48587"/>
    <lineage>
        <taxon>Eukaryota</taxon>
        <taxon>Fungi</taxon>
        <taxon>Dikarya</taxon>
        <taxon>Basidiomycota</taxon>
        <taxon>Agaricomycotina</taxon>
        <taxon>Agaricomycetes</taxon>
        <taxon>Agaricomycetidae</taxon>
        <taxon>Boletales</taxon>
        <taxon>Suillineae</taxon>
        <taxon>Suillaceae</taxon>
        <taxon>Suillus</taxon>
    </lineage>
</organism>